<accession>A0A367KNZ3</accession>
<dbReference type="EMBL" id="PJQM01000973">
    <property type="protein sequence ID" value="RCI03562.1"/>
    <property type="molecule type" value="Genomic_DNA"/>
</dbReference>
<organism evidence="2 3">
    <name type="scientific">Rhizopus stolonifer</name>
    <name type="common">Rhizopus nigricans</name>
    <dbReference type="NCBI Taxonomy" id="4846"/>
    <lineage>
        <taxon>Eukaryota</taxon>
        <taxon>Fungi</taxon>
        <taxon>Fungi incertae sedis</taxon>
        <taxon>Mucoromycota</taxon>
        <taxon>Mucoromycotina</taxon>
        <taxon>Mucoromycetes</taxon>
        <taxon>Mucorales</taxon>
        <taxon>Mucorineae</taxon>
        <taxon>Rhizopodaceae</taxon>
        <taxon>Rhizopus</taxon>
    </lineage>
</organism>
<dbReference type="OrthoDB" id="77463at2759"/>
<protein>
    <submittedName>
        <fullName evidence="2">Gem (Nuclear organelle) associated protein 6</fullName>
    </submittedName>
</protein>
<feature type="domain" description="AD" evidence="1">
    <location>
        <begin position="67"/>
        <end position="150"/>
    </location>
</feature>
<evidence type="ECO:0000313" key="2">
    <source>
        <dbReference type="EMBL" id="RCI03562.1"/>
    </source>
</evidence>
<comment type="caution">
    <text evidence="2">The sequence shown here is derived from an EMBL/GenBank/DDBJ whole genome shotgun (WGS) entry which is preliminary data.</text>
</comment>
<dbReference type="GO" id="GO:0000245">
    <property type="term" value="P:spliceosomal complex assembly"/>
    <property type="evidence" value="ECO:0007669"/>
    <property type="project" value="InterPro"/>
</dbReference>
<evidence type="ECO:0000259" key="1">
    <source>
        <dbReference type="PROSITE" id="PS52001"/>
    </source>
</evidence>
<evidence type="ECO:0000313" key="3">
    <source>
        <dbReference type="Proteomes" id="UP000253551"/>
    </source>
</evidence>
<dbReference type="PROSITE" id="PS52001">
    <property type="entry name" value="AD"/>
    <property type="match status" value="1"/>
</dbReference>
<dbReference type="InterPro" id="IPR009422">
    <property type="entry name" value="Gemin6"/>
</dbReference>
<reference evidence="2 3" key="1">
    <citation type="journal article" date="2018" name="G3 (Bethesda)">
        <title>Phylogenetic and Phylogenomic Definition of Rhizopus Species.</title>
        <authorList>
            <person name="Gryganskyi A.P."/>
            <person name="Golan J."/>
            <person name="Dolatabadi S."/>
            <person name="Mondo S."/>
            <person name="Robb S."/>
            <person name="Idnurm A."/>
            <person name="Muszewska A."/>
            <person name="Steczkiewicz K."/>
            <person name="Masonjones S."/>
            <person name="Liao H.L."/>
            <person name="Gajdeczka M.T."/>
            <person name="Anike F."/>
            <person name="Vuek A."/>
            <person name="Anishchenko I.M."/>
            <person name="Voigt K."/>
            <person name="de Hoog G.S."/>
            <person name="Smith M.E."/>
            <person name="Heitman J."/>
            <person name="Vilgalys R."/>
            <person name="Stajich J.E."/>
        </authorList>
    </citation>
    <scope>NUCLEOTIDE SEQUENCE [LARGE SCALE GENOMIC DNA]</scope>
    <source>
        <strain evidence="2 3">LSU 92-RS-03</strain>
    </source>
</reference>
<dbReference type="AlphaFoldDB" id="A0A367KNZ3"/>
<gene>
    <name evidence="2" type="primary">GEMIN6</name>
    <name evidence="2" type="ORF">CU098_011565</name>
</gene>
<dbReference type="GO" id="GO:0032797">
    <property type="term" value="C:SMN complex"/>
    <property type="evidence" value="ECO:0007669"/>
    <property type="project" value="TreeGrafter"/>
</dbReference>
<proteinExistence type="predicted"/>
<dbReference type="Proteomes" id="UP000253551">
    <property type="component" value="Unassembled WGS sequence"/>
</dbReference>
<name>A0A367KNZ3_RHIST</name>
<dbReference type="Gene3D" id="2.30.30.100">
    <property type="match status" value="1"/>
</dbReference>
<dbReference type="GO" id="GO:0000387">
    <property type="term" value="P:spliceosomal snRNP assembly"/>
    <property type="evidence" value="ECO:0007669"/>
    <property type="project" value="TreeGrafter"/>
</dbReference>
<keyword evidence="3" id="KW-1185">Reference proteome</keyword>
<dbReference type="GO" id="GO:0005634">
    <property type="term" value="C:nucleus"/>
    <property type="evidence" value="ECO:0007669"/>
    <property type="project" value="InterPro"/>
</dbReference>
<dbReference type="PANTHER" id="PTHR14710">
    <property type="entry name" value="GEM-ASSOCIATED PROTEIN 6"/>
    <property type="match status" value="1"/>
</dbReference>
<sequence>MYLFEPSELVSLLGHATTVTLKNKKTIEGYLYTIDPDAHHVVLFQHPNKVMVIMHHTITDIKIDQQHNIDSSTMDALLDYDAKPSTAWIEKRRLDLMDHLHKHRVPIEWDGQVIHVLSCARVESPYVATSIVCDNALIRKRVRDMILQFD</sequence>
<dbReference type="InterPro" id="IPR047574">
    <property type="entry name" value="AD"/>
</dbReference>
<dbReference type="PANTHER" id="PTHR14710:SF2">
    <property type="entry name" value="GEM-ASSOCIATED PROTEIN 6"/>
    <property type="match status" value="1"/>
</dbReference>